<comment type="similarity">
    <text evidence="2">Belongs to the FlgN family.</text>
</comment>
<dbReference type="RefSeq" id="WP_197526134.1">
    <property type="nucleotide sequence ID" value="NZ_SJPR01000001.1"/>
</dbReference>
<dbReference type="Proteomes" id="UP000317421">
    <property type="component" value="Unassembled WGS sequence"/>
</dbReference>
<keyword evidence="6" id="KW-1185">Reference proteome</keyword>
<comment type="caution">
    <text evidence="5">The sequence shown here is derived from an EMBL/GenBank/DDBJ whole genome shotgun (WGS) entry which is preliminary data.</text>
</comment>
<evidence type="ECO:0000313" key="6">
    <source>
        <dbReference type="Proteomes" id="UP000317421"/>
    </source>
</evidence>
<name>A0A5C6AH99_9BACT</name>
<comment type="function">
    <text evidence="1">Required for the efficient initiation of filament assembly.</text>
</comment>
<evidence type="ECO:0000256" key="3">
    <source>
        <dbReference type="ARBA" id="ARBA00022795"/>
    </source>
</evidence>
<evidence type="ECO:0000256" key="2">
    <source>
        <dbReference type="ARBA" id="ARBA00007703"/>
    </source>
</evidence>
<protein>
    <submittedName>
        <fullName evidence="5">FlgN protein</fullName>
    </submittedName>
</protein>
<dbReference type="InterPro" id="IPR036679">
    <property type="entry name" value="FlgN-like_sf"/>
</dbReference>
<dbReference type="EMBL" id="SJPR01000001">
    <property type="protein sequence ID" value="TWT99364.1"/>
    <property type="molecule type" value="Genomic_DNA"/>
</dbReference>
<accession>A0A5C6AH99</accession>
<evidence type="ECO:0000256" key="4">
    <source>
        <dbReference type="SAM" id="MobiDB-lite"/>
    </source>
</evidence>
<gene>
    <name evidence="5" type="ORF">Pla108_03010</name>
</gene>
<dbReference type="GO" id="GO:0044780">
    <property type="term" value="P:bacterial-type flagellum assembly"/>
    <property type="evidence" value="ECO:0007669"/>
    <property type="project" value="InterPro"/>
</dbReference>
<dbReference type="Gene3D" id="1.20.58.300">
    <property type="entry name" value="FlgN-like"/>
    <property type="match status" value="1"/>
</dbReference>
<evidence type="ECO:0000256" key="1">
    <source>
        <dbReference type="ARBA" id="ARBA00002397"/>
    </source>
</evidence>
<proteinExistence type="inferred from homology"/>
<dbReference type="Pfam" id="PF05130">
    <property type="entry name" value="FlgN"/>
    <property type="match status" value="1"/>
</dbReference>
<dbReference type="AlphaFoldDB" id="A0A5C6AH99"/>
<evidence type="ECO:0000313" key="5">
    <source>
        <dbReference type="EMBL" id="TWT99364.1"/>
    </source>
</evidence>
<keyword evidence="3" id="KW-1005">Bacterial flagellum biogenesis</keyword>
<feature type="region of interest" description="Disordered" evidence="4">
    <location>
        <begin position="156"/>
        <end position="178"/>
    </location>
</feature>
<sequence>MTETSDSPRFDTTTFPTTLDGWEGPLSQLLADLSATQTELLDVLGRKRDLLVSGDREGLAAIGPEEQQLSVRLAECQQRRQGMLDAAAERGLPNSDLRSLADELPDATRKVLRPKFREAQNRARLLQHQSLANWVIVQRTLLHLSQMIEIVATGGQKSPTYEKSGPSKAGGVLMDRAV</sequence>
<dbReference type="InterPro" id="IPR007809">
    <property type="entry name" value="FlgN-like"/>
</dbReference>
<reference evidence="5 6" key="1">
    <citation type="submission" date="2019-02" db="EMBL/GenBank/DDBJ databases">
        <title>Deep-cultivation of Planctomycetes and their phenomic and genomic characterization uncovers novel biology.</title>
        <authorList>
            <person name="Wiegand S."/>
            <person name="Jogler M."/>
            <person name="Boedeker C."/>
            <person name="Pinto D."/>
            <person name="Vollmers J."/>
            <person name="Rivas-Marin E."/>
            <person name="Kohn T."/>
            <person name="Peeters S.H."/>
            <person name="Heuer A."/>
            <person name="Rast P."/>
            <person name="Oberbeckmann S."/>
            <person name="Bunk B."/>
            <person name="Jeske O."/>
            <person name="Meyerdierks A."/>
            <person name="Storesund J.E."/>
            <person name="Kallscheuer N."/>
            <person name="Luecker S."/>
            <person name="Lage O.M."/>
            <person name="Pohl T."/>
            <person name="Merkel B.J."/>
            <person name="Hornburger P."/>
            <person name="Mueller R.-W."/>
            <person name="Bruemmer F."/>
            <person name="Labrenz M."/>
            <person name="Spormann A.M."/>
            <person name="Op Den Camp H."/>
            <person name="Overmann J."/>
            <person name="Amann R."/>
            <person name="Jetten M.S.M."/>
            <person name="Mascher T."/>
            <person name="Medema M.H."/>
            <person name="Devos D.P."/>
            <person name="Kaster A.-K."/>
            <person name="Ovreas L."/>
            <person name="Rohde M."/>
            <person name="Galperin M.Y."/>
            <person name="Jogler C."/>
        </authorList>
    </citation>
    <scope>NUCLEOTIDE SEQUENCE [LARGE SCALE GENOMIC DNA]</scope>
    <source>
        <strain evidence="5 6">Pla108</strain>
    </source>
</reference>
<dbReference type="SUPFAM" id="SSF140566">
    <property type="entry name" value="FlgN-like"/>
    <property type="match status" value="1"/>
</dbReference>
<organism evidence="5 6">
    <name type="scientific">Botrimarina colliarenosi</name>
    <dbReference type="NCBI Taxonomy" id="2528001"/>
    <lineage>
        <taxon>Bacteria</taxon>
        <taxon>Pseudomonadati</taxon>
        <taxon>Planctomycetota</taxon>
        <taxon>Planctomycetia</taxon>
        <taxon>Pirellulales</taxon>
        <taxon>Lacipirellulaceae</taxon>
        <taxon>Botrimarina</taxon>
    </lineage>
</organism>